<reference evidence="1 2" key="1">
    <citation type="journal article" date="2013" name="Genome Announc.">
        <title>Draft Genome Sequence of an Anaerobic and Extremophilic Bacterium, Caldanaerobacter yonseiensis, Isolated from a Geothermal Hot Stream.</title>
        <authorList>
            <person name="Lee S.J."/>
            <person name="Lee Y.J."/>
            <person name="Park G.S."/>
            <person name="Kim B.C."/>
            <person name="Lee S.J."/>
            <person name="Shin J.H."/>
            <person name="Lee D.W."/>
        </authorList>
    </citation>
    <scope>NUCLEOTIDE SEQUENCE [LARGE SCALE GENOMIC DNA]</scope>
    <source>
        <strain evidence="1 2">KB-1</strain>
    </source>
</reference>
<proteinExistence type="predicted"/>
<protein>
    <submittedName>
        <fullName evidence="1">Uncharacterized protein</fullName>
    </submittedName>
</protein>
<evidence type="ECO:0000313" key="1">
    <source>
        <dbReference type="EMBL" id="ERM91199.1"/>
    </source>
</evidence>
<dbReference type="AlphaFoldDB" id="U5CN17"/>
<dbReference type="Proteomes" id="UP000016856">
    <property type="component" value="Unassembled WGS sequence"/>
</dbReference>
<sequence>MNRKKLVKLKACQIFLHLLILRTGKVYRISMMNL</sequence>
<accession>U5CN17</accession>
<comment type="caution">
    <text evidence="1">The sequence shown here is derived from an EMBL/GenBank/DDBJ whole genome shotgun (WGS) entry which is preliminary data.</text>
</comment>
<gene>
    <name evidence="1" type="ORF">O163_11795</name>
</gene>
<dbReference type="EMBL" id="AXDC01000038">
    <property type="protein sequence ID" value="ERM91199.1"/>
    <property type="molecule type" value="Genomic_DNA"/>
</dbReference>
<evidence type="ECO:0000313" key="2">
    <source>
        <dbReference type="Proteomes" id="UP000016856"/>
    </source>
</evidence>
<organism evidence="1 2">
    <name type="scientific">Caldanaerobacter subterraneus subsp. yonseiensis KB-1</name>
    <dbReference type="NCBI Taxonomy" id="1388761"/>
    <lineage>
        <taxon>Bacteria</taxon>
        <taxon>Bacillati</taxon>
        <taxon>Bacillota</taxon>
        <taxon>Clostridia</taxon>
        <taxon>Thermoanaerobacterales</taxon>
        <taxon>Thermoanaerobacteraceae</taxon>
        <taxon>Caldanaerobacter</taxon>
    </lineage>
</organism>
<name>U5CN17_CALSX</name>